<dbReference type="PANTHER" id="PTHR23076">
    <property type="entry name" value="METALLOPROTEASE M41 FTSH"/>
    <property type="match status" value="1"/>
</dbReference>
<proteinExistence type="predicted"/>
<dbReference type="SUPFAM" id="SSF140990">
    <property type="entry name" value="FtsH protease domain-like"/>
    <property type="match status" value="1"/>
</dbReference>
<reference evidence="2 3" key="1">
    <citation type="submission" date="2018-08" db="EMBL/GenBank/DDBJ databases">
        <title>Genomic Encyclopedia of Archaeal and Bacterial Type Strains, Phase II (KMG-II): from individual species to whole genera.</title>
        <authorList>
            <person name="Goeker M."/>
        </authorList>
    </citation>
    <scope>NUCLEOTIDE SEQUENCE [LARGE SCALE GENOMIC DNA]</scope>
    <source>
        <strain evidence="2 3">ATCC 27112</strain>
    </source>
</reference>
<dbReference type="GO" id="GO:0006508">
    <property type="term" value="P:proteolysis"/>
    <property type="evidence" value="ECO:0007669"/>
    <property type="project" value="InterPro"/>
</dbReference>
<dbReference type="InterPro" id="IPR037219">
    <property type="entry name" value="Peptidase_M41-like"/>
</dbReference>
<dbReference type="GO" id="GO:0005524">
    <property type="term" value="F:ATP binding"/>
    <property type="evidence" value="ECO:0007669"/>
    <property type="project" value="InterPro"/>
</dbReference>
<dbReference type="Gene3D" id="1.20.58.760">
    <property type="entry name" value="Peptidase M41"/>
    <property type="match status" value="1"/>
</dbReference>
<dbReference type="InParanoid" id="A0A397RUN3"/>
<dbReference type="RefSeq" id="WP_162849727.1">
    <property type="nucleotide sequence ID" value="NZ_QXEV01000005.1"/>
</dbReference>
<dbReference type="Pfam" id="PF01434">
    <property type="entry name" value="Peptidase_M41"/>
    <property type="match status" value="1"/>
</dbReference>
<evidence type="ECO:0000313" key="3">
    <source>
        <dbReference type="Proteomes" id="UP000266506"/>
    </source>
</evidence>
<dbReference type="Gene3D" id="1.10.8.60">
    <property type="match status" value="1"/>
</dbReference>
<dbReference type="InterPro" id="IPR000642">
    <property type="entry name" value="Peptidase_M41"/>
</dbReference>
<dbReference type="InterPro" id="IPR003959">
    <property type="entry name" value="ATPase_AAA_core"/>
</dbReference>
<dbReference type="Gene3D" id="3.40.50.300">
    <property type="entry name" value="P-loop containing nucleotide triphosphate hydrolases"/>
    <property type="match status" value="2"/>
</dbReference>
<dbReference type="CDD" id="cd19481">
    <property type="entry name" value="RecA-like_protease"/>
    <property type="match status" value="1"/>
</dbReference>
<name>A0A397RUN3_9MOLU</name>
<accession>A0A397RUN3</accession>
<dbReference type="InterPro" id="IPR027417">
    <property type="entry name" value="P-loop_NTPase"/>
</dbReference>
<protein>
    <submittedName>
        <fullName evidence="2">SpoVK/Ycf46/Vps4 family AAA+-type ATPase</fullName>
    </submittedName>
</protein>
<dbReference type="GO" id="GO:0004222">
    <property type="term" value="F:metalloendopeptidase activity"/>
    <property type="evidence" value="ECO:0007669"/>
    <property type="project" value="InterPro"/>
</dbReference>
<gene>
    <name evidence="2" type="ORF">EI71_00686</name>
</gene>
<comment type="caution">
    <text evidence="2">The sequence shown here is derived from an EMBL/GenBank/DDBJ whole genome shotgun (WGS) entry which is preliminary data.</text>
</comment>
<dbReference type="PANTHER" id="PTHR23076:SF97">
    <property type="entry name" value="ATP-DEPENDENT ZINC METALLOPROTEASE YME1L1"/>
    <property type="match status" value="1"/>
</dbReference>
<keyword evidence="3" id="KW-1185">Reference proteome</keyword>
<dbReference type="SUPFAM" id="SSF52540">
    <property type="entry name" value="P-loop containing nucleoside triphosphate hydrolases"/>
    <property type="match status" value="2"/>
</dbReference>
<dbReference type="SMART" id="SM00382">
    <property type="entry name" value="AAA"/>
    <property type="match status" value="1"/>
</dbReference>
<dbReference type="Proteomes" id="UP000266506">
    <property type="component" value="Unassembled WGS sequence"/>
</dbReference>
<sequence length="628" mass="72555">MKTIMDFIQNGNITLLAGAPRIGKQTFYLNFLIDIFLNKKVCIINNKNGKNFIINKLNKILYGDNERINKFSNFVIYEHATDIDDVCNLLIKHKDFDLCIIDRINKINGDILTNVDKLRKISIDNDIQLLLVRDTNKNKYFDEFKIEDFKIMLNKVDLVDNTILVDRESYYSKHGDEELLVRLIENKKKGKELKYEFNFIEDYSRLFVSEDDHIDSEIRSSNFDKIAGYDEIKKELLLVKSWIDNRKEIQKKGIDIPKGILLYGPIGTGKTLFAKEFANLFSDATILKIKDDSYRNDDNVKKTFDYARSLKRFVIILIDEFDIFARSAERELLTQLDGLGGDSSNIFVVATCNGYDNLNPALTRRGRLDYIIGLGNPTTEERINLFKYYFEKYGIVGDYDLEYLALITSGENAVNIKAIANETRLRFGEKPSISNIEEMIDKINKRDSEYYGDVEEHDRYLEAVHEVGHAVVAYYHQDFFKFYKATLEVNSLSGGLCKVFPTDYRPGSTERNIADIEISLGGYLACLMLHNHRDRGAISDLERARKQSAQLINDYAYDGFESLINNSPDKTSPNKKRINEKKSEKILAKCEKNVRRIIKENKANIELLARQLVEKKVLTIDDLKRVIA</sequence>
<dbReference type="Pfam" id="PF00004">
    <property type="entry name" value="AAA"/>
    <property type="match status" value="1"/>
</dbReference>
<evidence type="ECO:0000259" key="1">
    <source>
        <dbReference type="SMART" id="SM00382"/>
    </source>
</evidence>
<organism evidence="2 3">
    <name type="scientific">Anaeroplasma bactoclasticum</name>
    <dbReference type="NCBI Taxonomy" id="2088"/>
    <lineage>
        <taxon>Bacteria</taxon>
        <taxon>Bacillati</taxon>
        <taxon>Mycoplasmatota</taxon>
        <taxon>Mollicutes</taxon>
        <taxon>Anaeroplasmatales</taxon>
        <taxon>Anaeroplasmataceae</taxon>
        <taxon>Anaeroplasma</taxon>
    </lineage>
</organism>
<feature type="domain" description="AAA+ ATPase" evidence="1">
    <location>
        <begin position="256"/>
        <end position="378"/>
    </location>
</feature>
<dbReference type="InterPro" id="IPR003593">
    <property type="entry name" value="AAA+_ATPase"/>
</dbReference>
<dbReference type="AlphaFoldDB" id="A0A397RUN3"/>
<dbReference type="GO" id="GO:0004176">
    <property type="term" value="F:ATP-dependent peptidase activity"/>
    <property type="evidence" value="ECO:0007669"/>
    <property type="project" value="InterPro"/>
</dbReference>
<dbReference type="EMBL" id="QXEV01000005">
    <property type="protein sequence ID" value="RIA77903.1"/>
    <property type="molecule type" value="Genomic_DNA"/>
</dbReference>
<evidence type="ECO:0000313" key="2">
    <source>
        <dbReference type="EMBL" id="RIA77903.1"/>
    </source>
</evidence>
<dbReference type="GO" id="GO:0016887">
    <property type="term" value="F:ATP hydrolysis activity"/>
    <property type="evidence" value="ECO:0007669"/>
    <property type="project" value="InterPro"/>
</dbReference>